<reference evidence="2 3" key="2">
    <citation type="journal article" date="2016" name="Genome Announc.">
        <title>Draft Genome Sequence of a Versatile Hydrocarbon-Degrading Bacterium, Rhodococcus pyridinivorans Strain KG-16, Collected from Oil Fields in India.</title>
        <authorList>
            <person name="Aggarwal R.K."/>
            <person name="Dawar C."/>
            <person name="Phanindranath R."/>
            <person name="Mutnuri L."/>
            <person name="Dayal A.M."/>
        </authorList>
    </citation>
    <scope>NUCLEOTIDE SEQUENCE [LARGE SCALE GENOMIC DNA]</scope>
    <source>
        <strain evidence="2 3">KG-16</strain>
    </source>
</reference>
<dbReference type="PATRIC" id="fig|1441730.3.peg.494"/>
<sequence>MAVTVSDRFDIDATPEQVMRALEDVERIPEWSSAHKSVEVLTRDADGRPQRVRMTLSLFGFSDTQTIEHDWTERSTSWTLVESAMQRSQDGEYALEQLSRGTRVHVTMSLEPKVPVPGFVLKRGQKHAFEAVRKGLTEFVLANYA</sequence>
<dbReference type="EMBL" id="AZXY01000001">
    <property type="protein sequence ID" value="KSZ60320.1"/>
    <property type="molecule type" value="Genomic_DNA"/>
</dbReference>
<dbReference type="SUPFAM" id="SSF55961">
    <property type="entry name" value="Bet v1-like"/>
    <property type="match status" value="1"/>
</dbReference>
<dbReference type="Pfam" id="PF03364">
    <property type="entry name" value="Polyketide_cyc"/>
    <property type="match status" value="1"/>
</dbReference>
<dbReference type="PANTHER" id="PTHR39683">
    <property type="entry name" value="CONSERVED PROTEIN TB16.3"/>
    <property type="match status" value="1"/>
</dbReference>
<dbReference type="InterPro" id="IPR023393">
    <property type="entry name" value="START-like_dom_sf"/>
</dbReference>
<evidence type="ECO:0000313" key="3">
    <source>
        <dbReference type="Proteomes" id="UP000053060"/>
    </source>
</evidence>
<dbReference type="InterPro" id="IPR005031">
    <property type="entry name" value="COQ10_START"/>
</dbReference>
<organism evidence="2 3">
    <name type="scientific">Rhodococcus pyridinivorans KG-16</name>
    <dbReference type="NCBI Taxonomy" id="1441730"/>
    <lineage>
        <taxon>Bacteria</taxon>
        <taxon>Bacillati</taxon>
        <taxon>Actinomycetota</taxon>
        <taxon>Actinomycetes</taxon>
        <taxon>Mycobacteriales</taxon>
        <taxon>Nocardiaceae</taxon>
        <taxon>Rhodococcus</taxon>
    </lineage>
</organism>
<comment type="caution">
    <text evidence="2">The sequence shown here is derived from an EMBL/GenBank/DDBJ whole genome shotgun (WGS) entry which is preliminary data.</text>
</comment>
<name>A0A0V9UQQ3_9NOCA</name>
<dbReference type="Gene3D" id="3.30.530.20">
    <property type="match status" value="1"/>
</dbReference>
<evidence type="ECO:0000259" key="1">
    <source>
        <dbReference type="Pfam" id="PF03364"/>
    </source>
</evidence>
<feature type="domain" description="Coenzyme Q-binding protein COQ10 START" evidence="1">
    <location>
        <begin position="11"/>
        <end position="132"/>
    </location>
</feature>
<gene>
    <name evidence="2" type="ORF">Z045_02360</name>
</gene>
<evidence type="ECO:0000313" key="2">
    <source>
        <dbReference type="EMBL" id="KSZ60320.1"/>
    </source>
</evidence>
<dbReference type="RefSeq" id="WP_060650435.1">
    <property type="nucleotide sequence ID" value="NZ_AZXY01000001.1"/>
</dbReference>
<proteinExistence type="predicted"/>
<protein>
    <submittedName>
        <fullName evidence="2">Cyclase</fullName>
    </submittedName>
</protein>
<accession>A0A0V9UQQ3</accession>
<dbReference type="AlphaFoldDB" id="A0A0V9UQQ3"/>
<dbReference type="CDD" id="cd07819">
    <property type="entry name" value="SRPBCC_2"/>
    <property type="match status" value="1"/>
</dbReference>
<dbReference type="Proteomes" id="UP000053060">
    <property type="component" value="Unassembled WGS sequence"/>
</dbReference>
<dbReference type="PANTHER" id="PTHR39683:SF4">
    <property type="entry name" value="COENZYME Q-BINDING PROTEIN COQ10 START DOMAIN-CONTAINING PROTEIN"/>
    <property type="match status" value="1"/>
</dbReference>
<reference evidence="3" key="1">
    <citation type="submission" date="2015-01" db="EMBL/GenBank/DDBJ databases">
        <title>Draft genome sequence of Rhodococcus pyridinivorans strain KG-16, a hydrocarbon-degrading bacterium.</title>
        <authorList>
            <person name="Aggarwal R.K."/>
            <person name="Dawar C."/>
        </authorList>
    </citation>
    <scope>NUCLEOTIDE SEQUENCE [LARGE SCALE GENOMIC DNA]</scope>
    <source>
        <strain evidence="3">KG-16</strain>
    </source>
</reference>